<reference evidence="1 2" key="1">
    <citation type="submission" date="2016-10" db="EMBL/GenBank/DDBJ databases">
        <authorList>
            <person name="de Groot N.N."/>
        </authorList>
    </citation>
    <scope>NUCLEOTIDE SEQUENCE [LARGE SCALE GENOMIC DNA]</scope>
    <source>
        <strain evidence="1 2">CECT 7543</strain>
    </source>
</reference>
<evidence type="ECO:0000313" key="1">
    <source>
        <dbReference type="EMBL" id="SDP40946.1"/>
    </source>
</evidence>
<protein>
    <submittedName>
        <fullName evidence="1">Uncharacterized protein</fullName>
    </submittedName>
</protein>
<dbReference type="EMBL" id="LT629705">
    <property type="protein sequence ID" value="SDP40946.1"/>
    <property type="molecule type" value="Genomic_DNA"/>
</dbReference>
<dbReference type="Proteomes" id="UP000198827">
    <property type="component" value="Chromosome I"/>
</dbReference>
<dbReference type="AlphaFoldDB" id="A0A1H0SIH5"/>
<proteinExistence type="predicted"/>
<name>A0A1H0SIH5_9PSED</name>
<accession>A0A1H0SIH5</accession>
<evidence type="ECO:0000313" key="2">
    <source>
        <dbReference type="Proteomes" id="UP000198827"/>
    </source>
</evidence>
<sequence length="59" mass="6248">MSAAMKTRGRQAKPTRNEVSAAWDRIRSAADGGDLQASALLIALVENKPLSPVLERASA</sequence>
<dbReference type="OrthoDB" id="7029635at2"/>
<organism evidence="1 2">
    <name type="scientific">Pseudomonas arsenicoxydans</name>
    <dbReference type="NCBI Taxonomy" id="702115"/>
    <lineage>
        <taxon>Bacteria</taxon>
        <taxon>Pseudomonadati</taxon>
        <taxon>Pseudomonadota</taxon>
        <taxon>Gammaproteobacteria</taxon>
        <taxon>Pseudomonadales</taxon>
        <taxon>Pseudomonadaceae</taxon>
        <taxon>Pseudomonas</taxon>
    </lineage>
</organism>
<dbReference type="RefSeq" id="WP_090187054.1">
    <property type="nucleotide sequence ID" value="NZ_LT629705.1"/>
</dbReference>
<gene>
    <name evidence="1" type="ORF">SAMN04489798_5667</name>
</gene>